<keyword evidence="2 6" id="KW-0479">Metal-binding</keyword>
<dbReference type="AlphaFoldDB" id="A0A1I7RQK8"/>
<feature type="binding site" evidence="6">
    <location>
        <position position="352"/>
    </location>
    <ligand>
        <name>Ca(2+)</name>
        <dbReference type="ChEBI" id="CHEBI:29108"/>
    </ligand>
</feature>
<keyword evidence="3" id="KW-0378">Hydrolase</keyword>
<feature type="binding site" evidence="6">
    <location>
        <position position="122"/>
    </location>
    <ligand>
        <name>Ca(2+)</name>
        <dbReference type="ChEBI" id="CHEBI:29108"/>
    </ligand>
</feature>
<evidence type="ECO:0000256" key="2">
    <source>
        <dbReference type="ARBA" id="ARBA00022723"/>
    </source>
</evidence>
<evidence type="ECO:0000313" key="8">
    <source>
        <dbReference type="EMBL" id="CAD5219455.1"/>
    </source>
</evidence>
<feature type="binding site" evidence="6">
    <location>
        <position position="238"/>
    </location>
    <ligand>
        <name>Ca(2+)</name>
        <dbReference type="ChEBI" id="CHEBI:29108"/>
    </ligand>
</feature>
<proteinExistence type="inferred from homology"/>
<feature type="binding site" evidence="6">
    <location>
        <position position="121"/>
    </location>
    <ligand>
        <name>Ca(2+)</name>
        <dbReference type="ChEBI" id="CHEBI:29108"/>
    </ligand>
</feature>
<dbReference type="PANTHER" id="PTHR13023">
    <property type="entry name" value="APYRASE"/>
    <property type="match status" value="1"/>
</dbReference>
<dbReference type="Proteomes" id="UP000659654">
    <property type="component" value="Unassembled WGS sequence"/>
</dbReference>
<keyword evidence="7" id="KW-0472">Membrane</keyword>
<evidence type="ECO:0000256" key="1">
    <source>
        <dbReference type="ARBA" id="ARBA00001913"/>
    </source>
</evidence>
<feature type="binding site" evidence="6">
    <location>
        <position position="299"/>
    </location>
    <ligand>
        <name>Ca(2+)</name>
        <dbReference type="ChEBI" id="CHEBI:29108"/>
    </ligand>
</feature>
<dbReference type="PANTHER" id="PTHR13023:SF3">
    <property type="entry name" value="SOLUBLE CALCIUM-ACTIVATED NUCLEOTIDASE 1"/>
    <property type="match status" value="1"/>
</dbReference>
<dbReference type="GO" id="GO:0005509">
    <property type="term" value="F:calcium ion binding"/>
    <property type="evidence" value="ECO:0007669"/>
    <property type="project" value="InterPro"/>
</dbReference>
<evidence type="ECO:0000256" key="4">
    <source>
        <dbReference type="ARBA" id="ARBA00022837"/>
    </source>
</evidence>
<comment type="similarity">
    <text evidence="5">Belongs to the apyrase family.</text>
</comment>
<gene>
    <name evidence="8" type="ORF">BXYJ_LOCUS5687</name>
</gene>
<evidence type="ECO:0000313" key="10">
    <source>
        <dbReference type="Proteomes" id="UP000659654"/>
    </source>
</evidence>
<feature type="transmembrane region" description="Helical" evidence="7">
    <location>
        <begin position="6"/>
        <end position="29"/>
    </location>
</feature>
<dbReference type="SMR" id="A0A1I7RQK8"/>
<name>A0A1I7RQK8_BURXY</name>
<evidence type="ECO:0000256" key="5">
    <source>
        <dbReference type="ARBA" id="ARBA00025738"/>
    </source>
</evidence>
<dbReference type="GO" id="GO:0004382">
    <property type="term" value="F:GDP phosphatase activity"/>
    <property type="evidence" value="ECO:0007669"/>
    <property type="project" value="TreeGrafter"/>
</dbReference>
<evidence type="ECO:0000256" key="7">
    <source>
        <dbReference type="SAM" id="Phobius"/>
    </source>
</evidence>
<dbReference type="Proteomes" id="UP000095284">
    <property type="component" value="Unplaced"/>
</dbReference>
<evidence type="ECO:0000256" key="3">
    <source>
        <dbReference type="ARBA" id="ARBA00022801"/>
    </source>
</evidence>
<evidence type="ECO:0000313" key="9">
    <source>
        <dbReference type="Proteomes" id="UP000095284"/>
    </source>
</evidence>
<dbReference type="Gene3D" id="2.120.10.100">
    <property type="entry name" value="Apyrase"/>
    <property type="match status" value="1"/>
</dbReference>
<dbReference type="EMBL" id="CAJFCV020000003">
    <property type="protein sequence ID" value="CAG9104751.1"/>
    <property type="molecule type" value="Genomic_DNA"/>
</dbReference>
<dbReference type="eggNOG" id="KOG4494">
    <property type="taxonomic scope" value="Eukaryota"/>
</dbReference>
<dbReference type="GO" id="GO:0045134">
    <property type="term" value="F:UDP phosphatase activity"/>
    <property type="evidence" value="ECO:0007669"/>
    <property type="project" value="TreeGrafter"/>
</dbReference>
<dbReference type="WBParaSite" id="BXY_0300200.1">
    <property type="protein sequence ID" value="BXY_0300200.1"/>
    <property type="gene ID" value="BXY_0300200"/>
</dbReference>
<dbReference type="Proteomes" id="UP000582659">
    <property type="component" value="Unassembled WGS sequence"/>
</dbReference>
<reference evidence="11" key="1">
    <citation type="submission" date="2016-11" db="UniProtKB">
        <authorList>
            <consortium name="WormBaseParasite"/>
        </authorList>
    </citation>
    <scope>IDENTIFICATION</scope>
</reference>
<dbReference type="EMBL" id="CAJFDI010000003">
    <property type="protein sequence ID" value="CAD5219455.1"/>
    <property type="molecule type" value="Genomic_DNA"/>
</dbReference>
<reference evidence="8" key="2">
    <citation type="submission" date="2020-09" db="EMBL/GenBank/DDBJ databases">
        <authorList>
            <person name="Kikuchi T."/>
        </authorList>
    </citation>
    <scope>NUCLEOTIDE SEQUENCE</scope>
    <source>
        <strain evidence="8">Ka4C1</strain>
    </source>
</reference>
<dbReference type="GO" id="GO:0030166">
    <property type="term" value="P:proteoglycan biosynthetic process"/>
    <property type="evidence" value="ECO:0007669"/>
    <property type="project" value="TreeGrafter"/>
</dbReference>
<keyword evidence="7" id="KW-1133">Transmembrane helix</keyword>
<sequence length="365" mass="41702">MQNKYLTLFLGVALGLTMIIVTLVIIILYSEKQLADAWAALPTTSRPAFQATVSNGTYSVPFVMISDQDKRSKIQKGLYVAPSVRGYLNYNLELSKFHVNYDSVYNYTSNYGFADKGMELSDLKYYKGYLIAPDDKTGILFKMTGTKAIPWVINADGDGESDMSFKAEWITEKDDLLYVGSHGTEQVMRRNETIMDENRMWIKTVNSQGHVEHQNWKNNYMALRDAVNVTFPGYIAHEGCQWSKLHKKWFFLPRRLSHEVFNPFQDGFRSTNVLMIAEEDFSQIEVIEIGAVVPERGYSAFQFVPDTNDTIIFALKTVEAQGMPLETYASVFDIKGNILLPDVVVPFAYKLEGVEFFDFTQQDWL</sequence>
<dbReference type="OrthoDB" id="25028at2759"/>
<dbReference type="InterPro" id="IPR036258">
    <property type="entry name" value="Apyrase_sf"/>
</dbReference>
<organism evidence="9 11">
    <name type="scientific">Bursaphelenchus xylophilus</name>
    <name type="common">Pinewood nematode worm</name>
    <name type="synonym">Aphelenchoides xylophilus</name>
    <dbReference type="NCBI Taxonomy" id="6326"/>
    <lineage>
        <taxon>Eukaryota</taxon>
        <taxon>Metazoa</taxon>
        <taxon>Ecdysozoa</taxon>
        <taxon>Nematoda</taxon>
        <taxon>Chromadorea</taxon>
        <taxon>Rhabditida</taxon>
        <taxon>Tylenchina</taxon>
        <taxon>Tylenchomorpha</taxon>
        <taxon>Aphelenchoidea</taxon>
        <taxon>Aphelenchoididae</taxon>
        <taxon>Bursaphelenchus</taxon>
    </lineage>
</organism>
<evidence type="ECO:0000256" key="6">
    <source>
        <dbReference type="PIRSR" id="PIRSR609283-1"/>
    </source>
</evidence>
<keyword evidence="7" id="KW-0812">Transmembrane</keyword>
<keyword evidence="10" id="KW-1185">Reference proteome</keyword>
<dbReference type="SUPFAM" id="SSF101887">
    <property type="entry name" value="Apyrase"/>
    <property type="match status" value="1"/>
</dbReference>
<comment type="cofactor">
    <cofactor evidence="1 6">
        <name>Ca(2+)</name>
        <dbReference type="ChEBI" id="CHEBI:29108"/>
    </cofactor>
</comment>
<dbReference type="InterPro" id="IPR009283">
    <property type="entry name" value="Apyrase"/>
</dbReference>
<dbReference type="Pfam" id="PF06079">
    <property type="entry name" value="Apyrase"/>
    <property type="match status" value="1"/>
</dbReference>
<accession>A0A1I7RQK8</accession>
<feature type="binding site" evidence="6">
    <location>
        <position position="168"/>
    </location>
    <ligand>
        <name>Ca(2+)</name>
        <dbReference type="ChEBI" id="CHEBI:29108"/>
    </ligand>
</feature>
<keyword evidence="4 6" id="KW-0106">Calcium</keyword>
<protein>
    <submittedName>
        <fullName evidence="8">(pine wood nematode) hypothetical protein</fullName>
    </submittedName>
</protein>
<evidence type="ECO:0000313" key="11">
    <source>
        <dbReference type="WBParaSite" id="BXY_0300200.1"/>
    </source>
</evidence>